<dbReference type="Gramene" id="OB09G11910.1">
    <property type="protein sequence ID" value="OB09G11910.1"/>
    <property type="gene ID" value="OB09G11910"/>
</dbReference>
<evidence type="ECO:0000313" key="3">
    <source>
        <dbReference type="Proteomes" id="UP000006038"/>
    </source>
</evidence>
<dbReference type="HOGENOM" id="CLU_3071924_0_0_1"/>
<accession>J3MW12</accession>
<evidence type="ECO:0000256" key="1">
    <source>
        <dbReference type="SAM" id="Phobius"/>
    </source>
</evidence>
<keyword evidence="1" id="KW-1133">Transmembrane helix</keyword>
<reference evidence="2" key="1">
    <citation type="journal article" date="2013" name="Nat. Commun.">
        <title>Whole-genome sequencing of Oryza brachyantha reveals mechanisms underlying Oryza genome evolution.</title>
        <authorList>
            <person name="Chen J."/>
            <person name="Huang Q."/>
            <person name="Gao D."/>
            <person name="Wang J."/>
            <person name="Lang Y."/>
            <person name="Liu T."/>
            <person name="Li B."/>
            <person name="Bai Z."/>
            <person name="Luis Goicoechea J."/>
            <person name="Liang C."/>
            <person name="Chen C."/>
            <person name="Zhang W."/>
            <person name="Sun S."/>
            <person name="Liao Y."/>
            <person name="Zhang X."/>
            <person name="Yang L."/>
            <person name="Song C."/>
            <person name="Wang M."/>
            <person name="Shi J."/>
            <person name="Liu G."/>
            <person name="Liu J."/>
            <person name="Zhou H."/>
            <person name="Zhou W."/>
            <person name="Yu Q."/>
            <person name="An N."/>
            <person name="Chen Y."/>
            <person name="Cai Q."/>
            <person name="Wang B."/>
            <person name="Liu B."/>
            <person name="Min J."/>
            <person name="Huang Y."/>
            <person name="Wu H."/>
            <person name="Li Z."/>
            <person name="Zhang Y."/>
            <person name="Yin Y."/>
            <person name="Song W."/>
            <person name="Jiang J."/>
            <person name="Jackson S.A."/>
            <person name="Wing R.A."/>
            <person name="Wang J."/>
            <person name="Chen M."/>
        </authorList>
    </citation>
    <scope>NUCLEOTIDE SEQUENCE [LARGE SCALE GENOMIC DNA]</scope>
    <source>
        <strain evidence="2">cv. IRGC 101232</strain>
    </source>
</reference>
<keyword evidence="1" id="KW-0812">Transmembrane</keyword>
<dbReference type="Proteomes" id="UP000006038">
    <property type="component" value="Chromosome 9"/>
</dbReference>
<proteinExistence type="predicted"/>
<dbReference type="EnsemblPlants" id="OB09G11910.1">
    <property type="protein sequence ID" value="OB09G11910.1"/>
    <property type="gene ID" value="OB09G11910"/>
</dbReference>
<protein>
    <submittedName>
        <fullName evidence="2">Uncharacterized protein</fullName>
    </submittedName>
</protein>
<organism evidence="2">
    <name type="scientific">Oryza brachyantha</name>
    <name type="common">malo sina</name>
    <dbReference type="NCBI Taxonomy" id="4533"/>
    <lineage>
        <taxon>Eukaryota</taxon>
        <taxon>Viridiplantae</taxon>
        <taxon>Streptophyta</taxon>
        <taxon>Embryophyta</taxon>
        <taxon>Tracheophyta</taxon>
        <taxon>Spermatophyta</taxon>
        <taxon>Magnoliopsida</taxon>
        <taxon>Liliopsida</taxon>
        <taxon>Poales</taxon>
        <taxon>Poaceae</taxon>
        <taxon>BOP clade</taxon>
        <taxon>Oryzoideae</taxon>
        <taxon>Oryzeae</taxon>
        <taxon>Oryzinae</taxon>
        <taxon>Oryza</taxon>
    </lineage>
</organism>
<evidence type="ECO:0000313" key="2">
    <source>
        <dbReference type="EnsemblPlants" id="OB09G11910.1"/>
    </source>
</evidence>
<name>J3MW12_ORYBR</name>
<feature type="transmembrane region" description="Helical" evidence="1">
    <location>
        <begin position="6"/>
        <end position="29"/>
    </location>
</feature>
<sequence length="53" mass="6105">MLNVLSLMVILLLFHIMPNLYIIYVLLLASKLSTEIKLPNFDQSITCTYSCTR</sequence>
<dbReference type="AlphaFoldDB" id="J3MW12"/>
<keyword evidence="3" id="KW-1185">Reference proteome</keyword>
<reference evidence="2" key="2">
    <citation type="submission" date="2013-04" db="UniProtKB">
        <authorList>
            <consortium name="EnsemblPlants"/>
        </authorList>
    </citation>
    <scope>IDENTIFICATION</scope>
</reference>
<keyword evidence="1" id="KW-0472">Membrane</keyword>